<dbReference type="GO" id="GO:0017000">
    <property type="term" value="P:antibiotic biosynthetic process"/>
    <property type="evidence" value="ECO:0007669"/>
    <property type="project" value="UniProtKB-ARBA"/>
</dbReference>
<keyword evidence="1" id="KW-0378">Hydrolase</keyword>
<dbReference type="Gene3D" id="3.40.50.1820">
    <property type="entry name" value="alpha/beta hydrolase"/>
    <property type="match status" value="1"/>
</dbReference>
<sequence>MSLNKAKLSFCEKLDILPAAASVVVAATYALLTGLWRTERQAKSLLLHFGYAILRKATARMSPLQLQYILPGSVTVYNRLVKSTGYEARSVELSHGASGHWIGDPNATNVLIWYHGGGWALASNRGYIKFYAKLVRDLEKSGKSVAVFALTYTLAPQETYPYQLRQAVSAARYILDQPDRNPETVFFGGDSAGGNLACGVLSHMAHPHPQIEPLTISGKIGGAVLIAPWALLDAEYPDQEIYDGGDIISEAVAAPWAGAYLGQAPRDNYTDPFNASPEWLAAYPAKEILVTGGGNEILLPVIQDFAQKLKDSFGNAELFVGYRECHVAPIYHIMLNDNSETDQGKKIKSWLTEQLQ</sequence>
<evidence type="ECO:0000259" key="2">
    <source>
        <dbReference type="Pfam" id="PF07859"/>
    </source>
</evidence>
<dbReference type="PANTHER" id="PTHR48081">
    <property type="entry name" value="AB HYDROLASE SUPERFAMILY PROTEIN C4A8.06C"/>
    <property type="match status" value="1"/>
</dbReference>
<dbReference type="Pfam" id="PF07859">
    <property type="entry name" value="Abhydrolase_3"/>
    <property type="match status" value="1"/>
</dbReference>
<evidence type="ECO:0000256" key="1">
    <source>
        <dbReference type="ARBA" id="ARBA00022801"/>
    </source>
</evidence>
<feature type="domain" description="Alpha/beta hydrolase fold-3" evidence="2">
    <location>
        <begin position="111"/>
        <end position="326"/>
    </location>
</feature>
<gene>
    <name evidence="3" type="ORF">N7456_010638</name>
</gene>
<comment type="caution">
    <text evidence="3">The sequence shown here is derived from an EMBL/GenBank/DDBJ whole genome shotgun (WGS) entry which is preliminary data.</text>
</comment>
<accession>A0A9W9F762</accession>
<evidence type="ECO:0000313" key="3">
    <source>
        <dbReference type="EMBL" id="KAJ5094777.1"/>
    </source>
</evidence>
<dbReference type="PANTHER" id="PTHR48081:SF21">
    <property type="entry name" value="LIPASE_THIOESTERASE FAMILY PROTEIN (AFU_ORTHOLOGUE AFUA_8G02590)"/>
    <property type="match status" value="1"/>
</dbReference>
<dbReference type="Proteomes" id="UP001149165">
    <property type="component" value="Unassembled WGS sequence"/>
</dbReference>
<dbReference type="InterPro" id="IPR050300">
    <property type="entry name" value="GDXG_lipolytic_enzyme"/>
</dbReference>
<dbReference type="AlphaFoldDB" id="A0A9W9F762"/>
<dbReference type="OrthoDB" id="2152029at2759"/>
<reference evidence="3" key="2">
    <citation type="journal article" date="2023" name="IMA Fungus">
        <title>Comparative genomic study of the Penicillium genus elucidates a diverse pangenome and 15 lateral gene transfer events.</title>
        <authorList>
            <person name="Petersen C."/>
            <person name="Sorensen T."/>
            <person name="Nielsen M.R."/>
            <person name="Sondergaard T.E."/>
            <person name="Sorensen J.L."/>
            <person name="Fitzpatrick D.A."/>
            <person name="Frisvad J.C."/>
            <person name="Nielsen K.L."/>
        </authorList>
    </citation>
    <scope>NUCLEOTIDE SEQUENCE</scope>
    <source>
        <strain evidence="3">IBT 30069</strain>
    </source>
</reference>
<dbReference type="GO" id="GO:0072330">
    <property type="term" value="P:monocarboxylic acid biosynthetic process"/>
    <property type="evidence" value="ECO:0007669"/>
    <property type="project" value="UniProtKB-ARBA"/>
</dbReference>
<protein>
    <recommendedName>
        <fullName evidence="2">Alpha/beta hydrolase fold-3 domain-containing protein</fullName>
    </recommendedName>
</protein>
<dbReference type="InterPro" id="IPR013094">
    <property type="entry name" value="AB_hydrolase_3"/>
</dbReference>
<evidence type="ECO:0000313" key="4">
    <source>
        <dbReference type="Proteomes" id="UP001149165"/>
    </source>
</evidence>
<keyword evidence="4" id="KW-1185">Reference proteome</keyword>
<name>A0A9W9F762_9EURO</name>
<organism evidence="3 4">
    <name type="scientific">Penicillium angulare</name>
    <dbReference type="NCBI Taxonomy" id="116970"/>
    <lineage>
        <taxon>Eukaryota</taxon>
        <taxon>Fungi</taxon>
        <taxon>Dikarya</taxon>
        <taxon>Ascomycota</taxon>
        <taxon>Pezizomycotina</taxon>
        <taxon>Eurotiomycetes</taxon>
        <taxon>Eurotiomycetidae</taxon>
        <taxon>Eurotiales</taxon>
        <taxon>Aspergillaceae</taxon>
        <taxon>Penicillium</taxon>
    </lineage>
</organism>
<dbReference type="SUPFAM" id="SSF53474">
    <property type="entry name" value="alpha/beta-Hydrolases"/>
    <property type="match status" value="1"/>
</dbReference>
<dbReference type="EMBL" id="JAPQKH010000006">
    <property type="protein sequence ID" value="KAJ5094777.1"/>
    <property type="molecule type" value="Genomic_DNA"/>
</dbReference>
<dbReference type="GO" id="GO:0016787">
    <property type="term" value="F:hydrolase activity"/>
    <property type="evidence" value="ECO:0007669"/>
    <property type="project" value="UniProtKB-KW"/>
</dbReference>
<proteinExistence type="predicted"/>
<dbReference type="InterPro" id="IPR029058">
    <property type="entry name" value="AB_hydrolase_fold"/>
</dbReference>
<reference evidence="3" key="1">
    <citation type="submission" date="2022-11" db="EMBL/GenBank/DDBJ databases">
        <authorList>
            <person name="Petersen C."/>
        </authorList>
    </citation>
    <scope>NUCLEOTIDE SEQUENCE</scope>
    <source>
        <strain evidence="3">IBT 30069</strain>
    </source>
</reference>